<dbReference type="PROSITE" id="PS51257">
    <property type="entry name" value="PROKAR_LIPOPROTEIN"/>
    <property type="match status" value="1"/>
</dbReference>
<dbReference type="CDD" id="cd02947">
    <property type="entry name" value="TRX_family"/>
    <property type="match status" value="1"/>
</dbReference>
<dbReference type="InterPro" id="IPR013766">
    <property type="entry name" value="Thioredoxin_domain"/>
</dbReference>
<evidence type="ECO:0000313" key="3">
    <source>
        <dbReference type="EMBL" id="MBF0934333.1"/>
    </source>
</evidence>
<evidence type="ECO:0000256" key="1">
    <source>
        <dbReference type="SAM" id="SignalP"/>
    </source>
</evidence>
<organism evidence="3 4">
    <name type="scientific">Abiotrophia defectiva</name>
    <name type="common">Streptococcus defectivus</name>
    <dbReference type="NCBI Taxonomy" id="46125"/>
    <lineage>
        <taxon>Bacteria</taxon>
        <taxon>Bacillati</taxon>
        <taxon>Bacillota</taxon>
        <taxon>Bacilli</taxon>
        <taxon>Lactobacillales</taxon>
        <taxon>Aerococcaceae</taxon>
        <taxon>Abiotrophia</taxon>
    </lineage>
</organism>
<reference evidence="3" key="1">
    <citation type="submission" date="2020-04" db="EMBL/GenBank/DDBJ databases">
        <title>Deep metagenomics examines the oral microbiome during advanced dental caries in children, revealing novel taxa and co-occurrences with host molecules.</title>
        <authorList>
            <person name="Baker J.L."/>
            <person name="Morton J.T."/>
            <person name="Dinis M."/>
            <person name="Alvarez R."/>
            <person name="Tran N.C."/>
            <person name="Knight R."/>
            <person name="Edlund A."/>
        </authorList>
    </citation>
    <scope>NUCLEOTIDE SEQUENCE</scope>
    <source>
        <strain evidence="3">JCVI_23_bin.16</strain>
    </source>
</reference>
<sequence length="201" mass="21942">MRFNKQHLIKLGLLGLASLSLAACNLGQGGNNSSNNTTNATVTEVDKKVEIPDNTNVAGMSESEKASFYSSLDQITLDTSEGLKPGEYSNIKEIVTEQEYNDLILSTTDGPKIVYLGFDECPYCHAFSPKINQLAKEKGVTVYYYNTRKHANDSNFQSAMQVYGVNKVPNAFIVKSGKPGTNVNHSSKMADLEAFINEAAK</sequence>
<dbReference type="Gene3D" id="3.40.30.10">
    <property type="entry name" value="Glutaredoxin"/>
    <property type="match status" value="1"/>
</dbReference>
<dbReference type="AlphaFoldDB" id="A0A929MMX6"/>
<proteinExistence type="predicted"/>
<feature type="chain" id="PRO_5036906822" evidence="1">
    <location>
        <begin position="23"/>
        <end position="201"/>
    </location>
</feature>
<evidence type="ECO:0000313" key="4">
    <source>
        <dbReference type="Proteomes" id="UP000757900"/>
    </source>
</evidence>
<name>A0A929MMX6_ABIDE</name>
<dbReference type="InterPro" id="IPR046698">
    <property type="entry name" value="PedC-like"/>
</dbReference>
<dbReference type="SUPFAM" id="SSF52833">
    <property type="entry name" value="Thioredoxin-like"/>
    <property type="match status" value="1"/>
</dbReference>
<dbReference type="Proteomes" id="UP000757900">
    <property type="component" value="Unassembled WGS sequence"/>
</dbReference>
<evidence type="ECO:0000259" key="2">
    <source>
        <dbReference type="PROSITE" id="PS51352"/>
    </source>
</evidence>
<protein>
    <submittedName>
        <fullName evidence="3">Thioredoxin family protein</fullName>
    </submittedName>
</protein>
<dbReference type="EMBL" id="JABZFV010000014">
    <property type="protein sequence ID" value="MBF0934333.1"/>
    <property type="molecule type" value="Genomic_DNA"/>
</dbReference>
<dbReference type="Pfam" id="PF20207">
    <property type="entry name" value="DUF6568"/>
    <property type="match status" value="1"/>
</dbReference>
<dbReference type="InterPro" id="IPR036249">
    <property type="entry name" value="Thioredoxin-like_sf"/>
</dbReference>
<dbReference type="RefSeq" id="WP_303822968.1">
    <property type="nucleotide sequence ID" value="NZ_CAMIKC010000001.1"/>
</dbReference>
<accession>A0A929MMX6</accession>
<comment type="caution">
    <text evidence="3">The sequence shown here is derived from an EMBL/GenBank/DDBJ whole genome shotgun (WGS) entry which is preliminary data.</text>
</comment>
<dbReference type="PROSITE" id="PS51352">
    <property type="entry name" value="THIOREDOXIN_2"/>
    <property type="match status" value="1"/>
</dbReference>
<gene>
    <name evidence="3" type="ORF">HXK00_01660</name>
</gene>
<feature type="domain" description="Thioredoxin" evidence="2">
    <location>
        <begin position="66"/>
        <end position="201"/>
    </location>
</feature>
<keyword evidence="1" id="KW-0732">Signal</keyword>
<feature type="signal peptide" evidence="1">
    <location>
        <begin position="1"/>
        <end position="22"/>
    </location>
</feature>